<protein>
    <submittedName>
        <fullName evidence="1">Uncharacterized protein</fullName>
    </submittedName>
</protein>
<dbReference type="AlphaFoldDB" id="A0A7C4L237"/>
<name>A0A7C4L237_9CHLR</name>
<gene>
    <name evidence="1" type="ORF">ENT17_08035</name>
</gene>
<comment type="caution">
    <text evidence="1">The sequence shown here is derived from an EMBL/GenBank/DDBJ whole genome shotgun (WGS) entry which is preliminary data.</text>
</comment>
<sequence length="214" mass="24145">MSEAYWFASFRLQTPAELPAALERSGFQPAWIEEIHWVNGSPPLDAGIFPPSAQFEWPVLSHPARLFHLLLNELINGQRHTLLWIEKASHDRTIAAVLGSPTTVGRFNLPPEYRFLPLPQPAALGWQKMLALWQSFLEQHADPENPLGWMSYPQDAQSEVQAVFPQAQPLVPPPSPIWTERLHAGLELSRSLSSPAGLWIDETSPHLAFLIERQ</sequence>
<dbReference type="EMBL" id="DSXR01000080">
    <property type="protein sequence ID" value="HGS87555.1"/>
    <property type="molecule type" value="Genomic_DNA"/>
</dbReference>
<reference evidence="1" key="1">
    <citation type="journal article" date="2020" name="mSystems">
        <title>Genome- and Community-Level Interaction Insights into Carbon Utilization and Element Cycling Functions of Hydrothermarchaeota in Hydrothermal Sediment.</title>
        <authorList>
            <person name="Zhou Z."/>
            <person name="Liu Y."/>
            <person name="Xu W."/>
            <person name="Pan J."/>
            <person name="Luo Z.H."/>
            <person name="Li M."/>
        </authorList>
    </citation>
    <scope>NUCLEOTIDE SEQUENCE [LARGE SCALE GENOMIC DNA]</scope>
    <source>
        <strain evidence="1">SpSt-556</strain>
    </source>
</reference>
<accession>A0A7C4L237</accession>
<proteinExistence type="predicted"/>
<organism evidence="1">
    <name type="scientific">Bellilinea caldifistulae</name>
    <dbReference type="NCBI Taxonomy" id="360411"/>
    <lineage>
        <taxon>Bacteria</taxon>
        <taxon>Bacillati</taxon>
        <taxon>Chloroflexota</taxon>
        <taxon>Anaerolineae</taxon>
        <taxon>Anaerolineales</taxon>
        <taxon>Anaerolineaceae</taxon>
        <taxon>Bellilinea</taxon>
    </lineage>
</organism>
<evidence type="ECO:0000313" key="1">
    <source>
        <dbReference type="EMBL" id="HGS87555.1"/>
    </source>
</evidence>